<gene>
    <name evidence="5" type="ORF">JTE90_021384</name>
</gene>
<reference evidence="5 6" key="1">
    <citation type="journal article" date="2022" name="Nat. Ecol. Evol.">
        <title>A masculinizing supergene underlies an exaggerated male reproductive morph in a spider.</title>
        <authorList>
            <person name="Hendrickx F."/>
            <person name="De Corte Z."/>
            <person name="Sonet G."/>
            <person name="Van Belleghem S.M."/>
            <person name="Kostlbacher S."/>
            <person name="Vangestel C."/>
        </authorList>
    </citation>
    <scope>NUCLEOTIDE SEQUENCE [LARGE SCALE GENOMIC DNA]</scope>
    <source>
        <strain evidence="5">W744_W776</strain>
    </source>
</reference>
<feature type="binding site" evidence="4">
    <location>
        <position position="143"/>
    </location>
    <ligand>
        <name>S-adenosyl-L-methionine</name>
        <dbReference type="ChEBI" id="CHEBI:59789"/>
    </ligand>
</feature>
<dbReference type="Pfam" id="PF11968">
    <property type="entry name" value="Bmt2"/>
    <property type="match status" value="1"/>
</dbReference>
<evidence type="ECO:0000256" key="4">
    <source>
        <dbReference type="HAMAP-Rule" id="MF_03044"/>
    </source>
</evidence>
<protein>
    <recommendedName>
        <fullName evidence="4">S-adenosylmethionine sensor upstream of mTORC1</fullName>
    </recommendedName>
    <alternativeName>
        <fullName evidence="4">Probable methyltransferase BMT2 homolog</fullName>
        <ecNumber evidence="4">2.1.1.-</ecNumber>
    </alternativeName>
</protein>
<dbReference type="InterPro" id="IPR029063">
    <property type="entry name" value="SAM-dependent_MTases_sf"/>
</dbReference>
<keyword evidence="3 4" id="KW-0949">S-adenosyl-L-methionine</keyword>
<keyword evidence="1 4" id="KW-0489">Methyltransferase</keyword>
<dbReference type="EC" id="2.1.1.-" evidence="4"/>
<dbReference type="EMBL" id="JAFNEN010000096">
    <property type="protein sequence ID" value="KAG8194923.1"/>
    <property type="molecule type" value="Genomic_DNA"/>
</dbReference>
<evidence type="ECO:0000313" key="6">
    <source>
        <dbReference type="Proteomes" id="UP000827092"/>
    </source>
</evidence>
<keyword evidence="6" id="KW-1185">Reference proteome</keyword>
<feature type="binding site" evidence="4">
    <location>
        <position position="125"/>
    </location>
    <ligand>
        <name>S-adenosyl-L-methionine</name>
        <dbReference type="ChEBI" id="CHEBI:59789"/>
    </ligand>
</feature>
<dbReference type="PANTHER" id="PTHR21008:SF0">
    <property type="entry name" value="S-ADENOSYLMETHIONINE SENSOR UPSTREAM OF MTORC1"/>
    <property type="match status" value="1"/>
</dbReference>
<accession>A0AAV6VFY0</accession>
<comment type="function">
    <text evidence="4">S-adenosyl-L-methionine-binding protein that acts as an inhibitor of mTORC1 signaling. Acts as a sensor of S-adenosyl-L-methionine to signal methionine sufficiency to mTORC1. Probably also acts as a S-adenosyl-L-methionine-dependent methyltransferase.</text>
</comment>
<dbReference type="InterPro" id="IPR021867">
    <property type="entry name" value="Bmt2/SAMTOR"/>
</dbReference>
<dbReference type="Gene3D" id="3.40.50.150">
    <property type="entry name" value="Vaccinia Virus protein VP39"/>
    <property type="match status" value="1"/>
</dbReference>
<evidence type="ECO:0000256" key="1">
    <source>
        <dbReference type="ARBA" id="ARBA00022603"/>
    </source>
</evidence>
<evidence type="ECO:0000256" key="3">
    <source>
        <dbReference type="ARBA" id="ARBA00022691"/>
    </source>
</evidence>
<dbReference type="SUPFAM" id="SSF53335">
    <property type="entry name" value="S-adenosyl-L-methionine-dependent methyltransferases"/>
    <property type="match status" value="1"/>
</dbReference>
<dbReference type="GO" id="GO:0032259">
    <property type="term" value="P:methylation"/>
    <property type="evidence" value="ECO:0007669"/>
    <property type="project" value="UniProtKB-KW"/>
</dbReference>
<proteinExistence type="inferred from homology"/>
<comment type="caution">
    <text evidence="5">The sequence shown here is derived from an EMBL/GenBank/DDBJ whole genome shotgun (WGS) entry which is preliminary data.</text>
</comment>
<evidence type="ECO:0000313" key="5">
    <source>
        <dbReference type="EMBL" id="KAG8194923.1"/>
    </source>
</evidence>
<dbReference type="PANTHER" id="PTHR21008">
    <property type="entry name" value="S-ADENOSYLMETHIONINE SENSOR UPSTREAM OF MTORC1-RELATED"/>
    <property type="match status" value="1"/>
</dbReference>
<dbReference type="HAMAP" id="MF_03044">
    <property type="entry name" value="BMT2"/>
    <property type="match status" value="1"/>
</dbReference>
<dbReference type="GO" id="GO:0008168">
    <property type="term" value="F:methyltransferase activity"/>
    <property type="evidence" value="ECO:0007669"/>
    <property type="project" value="UniProtKB-UniRule"/>
</dbReference>
<comment type="similarity">
    <text evidence="4">Belongs to the BMT2 family.</text>
</comment>
<name>A0AAV6VFY0_9ARAC</name>
<keyword evidence="2 4" id="KW-0808">Transferase</keyword>
<dbReference type="Proteomes" id="UP000827092">
    <property type="component" value="Unassembled WGS sequence"/>
</dbReference>
<dbReference type="GO" id="GO:1904262">
    <property type="term" value="P:negative regulation of TORC1 signaling"/>
    <property type="evidence" value="ECO:0007669"/>
    <property type="project" value="TreeGrafter"/>
</dbReference>
<sequence length="320" mass="37071">MESEHKKLSDTITGVHEHLKRSLFFTKDANKVWQNHIEDENLRKTYSSAMLKLATEIWSGKECRIEWTYNTCREYFYNGGLQKSLSREMKLKQISSQTNKEWCLGNLTSNDYENMKCKLKLLDVGSCYNPFAKFEEFSCVAIDLTPGTEDVVQCDFLSIDILPQTNYAVPLSTTLTFHEKSFDIVVFSLVLTYLPATEQRTVFCFKAWQLLKLHGLLIIISPDSKSLHHNIPMVKSWKQALENIGFVRVKYDKLSHLQCMAFRKCRTHSEFDVASCVSLAHLLYTPQDNKIYEEDVCDDVGDREDDDFVCKQFSELPFVS</sequence>
<dbReference type="AlphaFoldDB" id="A0AAV6VFY0"/>
<organism evidence="5 6">
    <name type="scientific">Oedothorax gibbosus</name>
    <dbReference type="NCBI Taxonomy" id="931172"/>
    <lineage>
        <taxon>Eukaryota</taxon>
        <taxon>Metazoa</taxon>
        <taxon>Ecdysozoa</taxon>
        <taxon>Arthropoda</taxon>
        <taxon>Chelicerata</taxon>
        <taxon>Arachnida</taxon>
        <taxon>Araneae</taxon>
        <taxon>Araneomorphae</taxon>
        <taxon>Entelegynae</taxon>
        <taxon>Araneoidea</taxon>
        <taxon>Linyphiidae</taxon>
        <taxon>Erigoninae</taxon>
        <taxon>Oedothorax</taxon>
    </lineage>
</organism>
<evidence type="ECO:0000256" key="2">
    <source>
        <dbReference type="ARBA" id="ARBA00022679"/>
    </source>
</evidence>